<evidence type="ECO:0000313" key="6">
    <source>
        <dbReference type="EMBL" id="GAA1950543.1"/>
    </source>
</evidence>
<dbReference type="InterPro" id="IPR001647">
    <property type="entry name" value="HTH_TetR"/>
</dbReference>
<evidence type="ECO:0000256" key="2">
    <source>
        <dbReference type="ARBA" id="ARBA00023125"/>
    </source>
</evidence>
<reference evidence="6 7" key="1">
    <citation type="journal article" date="2019" name="Int. J. Syst. Evol. Microbiol.">
        <title>The Global Catalogue of Microorganisms (GCM) 10K type strain sequencing project: providing services to taxonomists for standard genome sequencing and annotation.</title>
        <authorList>
            <consortium name="The Broad Institute Genomics Platform"/>
            <consortium name="The Broad Institute Genome Sequencing Center for Infectious Disease"/>
            <person name="Wu L."/>
            <person name="Ma J."/>
        </authorList>
    </citation>
    <scope>NUCLEOTIDE SEQUENCE [LARGE SCALE GENOMIC DNA]</scope>
    <source>
        <strain evidence="6 7">JCM 16013</strain>
    </source>
</reference>
<dbReference type="SUPFAM" id="SSF46689">
    <property type="entry name" value="Homeodomain-like"/>
    <property type="match status" value="1"/>
</dbReference>
<dbReference type="PANTHER" id="PTHR30055">
    <property type="entry name" value="HTH-TYPE TRANSCRIPTIONAL REGULATOR RUTR"/>
    <property type="match status" value="1"/>
</dbReference>
<protein>
    <recommendedName>
        <fullName evidence="5">HTH tetR-type domain-containing protein</fullName>
    </recommendedName>
</protein>
<dbReference type="RefSeq" id="WP_344654950.1">
    <property type="nucleotide sequence ID" value="NZ_BAAAQM010000001.1"/>
</dbReference>
<evidence type="ECO:0000313" key="7">
    <source>
        <dbReference type="Proteomes" id="UP001499854"/>
    </source>
</evidence>
<dbReference type="Proteomes" id="UP001499854">
    <property type="component" value="Unassembled WGS sequence"/>
</dbReference>
<keyword evidence="2 4" id="KW-0238">DNA-binding</keyword>
<dbReference type="PANTHER" id="PTHR30055:SF234">
    <property type="entry name" value="HTH-TYPE TRANSCRIPTIONAL REGULATOR BETI"/>
    <property type="match status" value="1"/>
</dbReference>
<evidence type="ECO:0000259" key="5">
    <source>
        <dbReference type="PROSITE" id="PS50977"/>
    </source>
</evidence>
<feature type="domain" description="HTH tetR-type" evidence="5">
    <location>
        <begin position="8"/>
        <end position="68"/>
    </location>
</feature>
<proteinExistence type="predicted"/>
<keyword evidence="7" id="KW-1185">Reference proteome</keyword>
<keyword evidence="3" id="KW-0804">Transcription</keyword>
<sequence length="194" mass="21499">MRRTSQTDGTKERIQRVALELFVIHGYEKTSLREIADRLGITKAALYYHYASKQELLKSITQPLIDEFEELVAARPDRDTLLRSYVDLLTRHQAVFQLVANDHASLAAAELVERSVRLRREIVRQLAGPDAGPVGYVLASAAFGAMSQGFATARRVEPEADPALPEGAAYPDGEELTELLITTALRVLDPAENL</sequence>
<dbReference type="InterPro" id="IPR050109">
    <property type="entry name" value="HTH-type_TetR-like_transc_reg"/>
</dbReference>
<evidence type="ECO:0000256" key="3">
    <source>
        <dbReference type="ARBA" id="ARBA00023163"/>
    </source>
</evidence>
<dbReference type="PROSITE" id="PS50977">
    <property type="entry name" value="HTH_TETR_2"/>
    <property type="match status" value="1"/>
</dbReference>
<comment type="caution">
    <text evidence="6">The sequence shown here is derived from an EMBL/GenBank/DDBJ whole genome shotgun (WGS) entry which is preliminary data.</text>
</comment>
<feature type="DNA-binding region" description="H-T-H motif" evidence="4">
    <location>
        <begin position="31"/>
        <end position="50"/>
    </location>
</feature>
<dbReference type="EMBL" id="BAAAQM010000001">
    <property type="protein sequence ID" value="GAA1950543.1"/>
    <property type="molecule type" value="Genomic_DNA"/>
</dbReference>
<dbReference type="InterPro" id="IPR009057">
    <property type="entry name" value="Homeodomain-like_sf"/>
</dbReference>
<organism evidence="6 7">
    <name type="scientific">Catenulispora subtropica</name>
    <dbReference type="NCBI Taxonomy" id="450798"/>
    <lineage>
        <taxon>Bacteria</taxon>
        <taxon>Bacillati</taxon>
        <taxon>Actinomycetota</taxon>
        <taxon>Actinomycetes</taxon>
        <taxon>Catenulisporales</taxon>
        <taxon>Catenulisporaceae</taxon>
        <taxon>Catenulispora</taxon>
    </lineage>
</organism>
<name>A0ABN2QED8_9ACTN</name>
<evidence type="ECO:0000256" key="4">
    <source>
        <dbReference type="PROSITE-ProRule" id="PRU00335"/>
    </source>
</evidence>
<dbReference type="Pfam" id="PF00440">
    <property type="entry name" value="TetR_N"/>
    <property type="match status" value="1"/>
</dbReference>
<gene>
    <name evidence="6" type="ORF">GCM10009838_02080</name>
</gene>
<accession>A0ABN2QED8</accession>
<dbReference type="PRINTS" id="PR00455">
    <property type="entry name" value="HTHTETR"/>
</dbReference>
<keyword evidence="1" id="KW-0805">Transcription regulation</keyword>
<dbReference type="Gene3D" id="1.10.357.10">
    <property type="entry name" value="Tetracycline Repressor, domain 2"/>
    <property type="match status" value="1"/>
</dbReference>
<evidence type="ECO:0000256" key="1">
    <source>
        <dbReference type="ARBA" id="ARBA00023015"/>
    </source>
</evidence>